<evidence type="ECO:0000313" key="2">
    <source>
        <dbReference type="EMBL" id="KRR14108.1"/>
    </source>
</evidence>
<dbReference type="AlphaFoldDB" id="A0A0R3M254"/>
<dbReference type="EMBL" id="LLXZ01000016">
    <property type="protein sequence ID" value="KRR14108.1"/>
    <property type="molecule type" value="Genomic_DNA"/>
</dbReference>
<feature type="transmembrane region" description="Helical" evidence="1">
    <location>
        <begin position="6"/>
        <end position="26"/>
    </location>
</feature>
<comment type="caution">
    <text evidence="2">The sequence shown here is derived from an EMBL/GenBank/DDBJ whole genome shotgun (WGS) entry which is preliminary data.</text>
</comment>
<keyword evidence="1" id="KW-0812">Transmembrane</keyword>
<dbReference type="OrthoDB" id="8241122at2"/>
<reference evidence="2 3" key="1">
    <citation type="submission" date="2014-03" db="EMBL/GenBank/DDBJ databases">
        <title>Bradyrhizobium valentinum sp. nov., isolated from effective nodules of Lupinus mariae-josephae, a lupine endemic of basic-lime soils in Eastern Spain.</title>
        <authorList>
            <person name="Duran D."/>
            <person name="Rey L."/>
            <person name="Navarro A."/>
            <person name="Busquets A."/>
            <person name="Imperial J."/>
            <person name="Ruiz-Argueso T."/>
        </authorList>
    </citation>
    <scope>NUCLEOTIDE SEQUENCE [LARGE SCALE GENOMIC DNA]</scope>
    <source>
        <strain evidence="2 3">PAC68</strain>
    </source>
</reference>
<gene>
    <name evidence="2" type="ORF">CQ12_35015</name>
</gene>
<proteinExistence type="predicted"/>
<evidence type="ECO:0000313" key="3">
    <source>
        <dbReference type="Proteomes" id="UP000050863"/>
    </source>
</evidence>
<protein>
    <submittedName>
        <fullName evidence="2">Uncharacterized protein</fullName>
    </submittedName>
</protein>
<keyword evidence="1" id="KW-1133">Transmembrane helix</keyword>
<organism evidence="2 3">
    <name type="scientific">Bradyrhizobium jicamae</name>
    <dbReference type="NCBI Taxonomy" id="280332"/>
    <lineage>
        <taxon>Bacteria</taxon>
        <taxon>Pseudomonadati</taxon>
        <taxon>Pseudomonadota</taxon>
        <taxon>Alphaproteobacteria</taxon>
        <taxon>Hyphomicrobiales</taxon>
        <taxon>Nitrobacteraceae</taxon>
        <taxon>Bradyrhizobium</taxon>
    </lineage>
</organism>
<keyword evidence="1" id="KW-0472">Membrane</keyword>
<name>A0A0R3M254_9BRAD</name>
<evidence type="ECO:0000256" key="1">
    <source>
        <dbReference type="SAM" id="Phobius"/>
    </source>
</evidence>
<sequence length="73" mass="8248">MLMLSLFRLATAAIPFVVNLATWLVARSLNMPQPVVHDTGVFVFAQVQTIENRIGKALCPGRLMRQLRSLLRR</sequence>
<keyword evidence="3" id="KW-1185">Reference proteome</keyword>
<dbReference type="RefSeq" id="WP_057833983.1">
    <property type="nucleotide sequence ID" value="NZ_LLXZ01000016.1"/>
</dbReference>
<accession>A0A0R3M254</accession>
<dbReference type="Proteomes" id="UP000050863">
    <property type="component" value="Unassembled WGS sequence"/>
</dbReference>